<dbReference type="HOGENOM" id="CLU_049290_1_0_6"/>
<keyword evidence="6" id="KW-0963">Cytoplasm</keyword>
<dbReference type="STRING" id="1547445.LO80_05010"/>
<organism evidence="14 15">
    <name type="scientific">Candidatus Francisella endociliophora</name>
    <dbReference type="NCBI Taxonomy" id="653937"/>
    <lineage>
        <taxon>Bacteria</taxon>
        <taxon>Pseudomonadati</taxon>
        <taxon>Pseudomonadota</taxon>
        <taxon>Gammaproteobacteria</taxon>
        <taxon>Thiotrichales</taxon>
        <taxon>Francisellaceae</taxon>
        <taxon>Francisella</taxon>
    </lineage>
</organism>
<accession>A0A097EP94</accession>
<evidence type="ECO:0000256" key="11">
    <source>
        <dbReference type="ARBA" id="ARBA00039257"/>
    </source>
</evidence>
<dbReference type="eggNOG" id="COG3023">
    <property type="taxonomic scope" value="Bacteria"/>
</dbReference>
<dbReference type="PANTHER" id="PTHR30417:SF4">
    <property type="entry name" value="1,6-ANHYDRO-N-ACETYLMURAMYL-L-ALANINE AMIDASE AMPD"/>
    <property type="match status" value="1"/>
</dbReference>
<dbReference type="EC" id="3.5.1.28" evidence="5"/>
<reference evidence="14 15" key="1">
    <citation type="submission" date="2014-10" db="EMBL/GenBank/DDBJ databases">
        <title>Whole genome sequence of Francisella endociliophora strain FSC1006, isolated from a laboratory culture of the marine ciliate Euplotes raikovi.</title>
        <authorList>
            <person name="Granberg M."/>
            <person name="Backman S."/>
            <person name="Lundmark E."/>
            <person name="Nilsson E."/>
            <person name="Karlsson E."/>
            <person name="Thelaus J."/>
            <person name="Ohrman C."/>
            <person name="Larkeryd A."/>
            <person name="Stenberg P."/>
        </authorList>
    </citation>
    <scope>NUCLEOTIDE SEQUENCE [LARGE SCALE GENOMIC DNA]</scope>
    <source>
        <strain evidence="14 15">FSC1006</strain>
    </source>
</reference>
<feature type="domain" description="N-acetylmuramoyl-L-alanine amidase" evidence="13">
    <location>
        <begin position="15"/>
        <end position="164"/>
    </location>
</feature>
<evidence type="ECO:0000256" key="10">
    <source>
        <dbReference type="ARBA" id="ARBA00023316"/>
    </source>
</evidence>
<dbReference type="CDD" id="cd06583">
    <property type="entry name" value="PGRP"/>
    <property type="match status" value="1"/>
</dbReference>
<dbReference type="InterPro" id="IPR002502">
    <property type="entry name" value="Amidase_domain"/>
</dbReference>
<gene>
    <name evidence="14" type="ORF">LO80_05010</name>
</gene>
<dbReference type="GO" id="GO:0071555">
    <property type="term" value="P:cell wall organization"/>
    <property type="evidence" value="ECO:0007669"/>
    <property type="project" value="UniProtKB-KW"/>
</dbReference>
<dbReference type="InterPro" id="IPR051206">
    <property type="entry name" value="NAMLAA_amidase_2"/>
</dbReference>
<keyword evidence="10" id="KW-0961">Cell wall biogenesis/degradation</keyword>
<dbReference type="GO" id="GO:0005737">
    <property type="term" value="C:cytoplasm"/>
    <property type="evidence" value="ECO:0007669"/>
    <property type="project" value="UniProtKB-SubCell"/>
</dbReference>
<evidence type="ECO:0000256" key="7">
    <source>
        <dbReference type="ARBA" id="ARBA00022723"/>
    </source>
</evidence>
<dbReference type="RefSeq" id="WP_040009114.1">
    <property type="nucleotide sequence ID" value="NZ_CP009574.1"/>
</dbReference>
<dbReference type="GO" id="GO:0009253">
    <property type="term" value="P:peptidoglycan catabolic process"/>
    <property type="evidence" value="ECO:0007669"/>
    <property type="project" value="InterPro"/>
</dbReference>
<comment type="catalytic activity">
    <reaction evidence="1">
        <text>Hydrolyzes the link between N-acetylmuramoyl residues and L-amino acid residues in certain cell-wall glycopeptides.</text>
        <dbReference type="EC" id="3.5.1.28"/>
    </reaction>
</comment>
<evidence type="ECO:0000313" key="15">
    <source>
        <dbReference type="Proteomes" id="UP000029672"/>
    </source>
</evidence>
<dbReference type="NCBIfam" id="NF008758">
    <property type="entry name" value="PRK11789.1"/>
    <property type="match status" value="1"/>
</dbReference>
<dbReference type="SMART" id="SM00644">
    <property type="entry name" value="Ami_2"/>
    <property type="match status" value="1"/>
</dbReference>
<comment type="subcellular location">
    <subcellularLocation>
        <location evidence="3">Cytoplasm</location>
    </subcellularLocation>
</comment>
<comment type="similarity">
    <text evidence="4">Belongs to the N-acetylmuramoyl-L-alanine amidase 2 family.</text>
</comment>
<comment type="cofactor">
    <cofactor evidence="2">
        <name>Zn(2+)</name>
        <dbReference type="ChEBI" id="CHEBI:29105"/>
    </cofactor>
</comment>
<dbReference type="InterPro" id="IPR036505">
    <property type="entry name" value="Amidase/PGRP_sf"/>
</dbReference>
<evidence type="ECO:0000256" key="6">
    <source>
        <dbReference type="ARBA" id="ARBA00022490"/>
    </source>
</evidence>
<proteinExistence type="inferred from homology"/>
<dbReference type="OrthoDB" id="9794842at2"/>
<evidence type="ECO:0000256" key="9">
    <source>
        <dbReference type="ARBA" id="ARBA00022833"/>
    </source>
</evidence>
<dbReference type="KEGG" id="frf:LO80_05010"/>
<evidence type="ECO:0000256" key="12">
    <source>
        <dbReference type="ARBA" id="ARBA00042615"/>
    </source>
</evidence>
<evidence type="ECO:0000256" key="4">
    <source>
        <dbReference type="ARBA" id="ARBA00007553"/>
    </source>
</evidence>
<sequence length="177" mass="20366">MFKQGWYKKAQHISSPNFNQRPDKNDISLAVIHCISLPEGKYQNTNVEDLFTNSLDCNQHDSFKSLEGVKVSAHFYIKRNGEIVQFVCVDDRAWHAGISKYNGRDGCNDFSIGIEMQGTDKTVYTDIQYESLNILLKDLKKSYSSLRNITGHENIAPGRKTDPGKCFEWEKLRFHKL</sequence>
<evidence type="ECO:0000256" key="3">
    <source>
        <dbReference type="ARBA" id="ARBA00004496"/>
    </source>
</evidence>
<keyword evidence="15" id="KW-1185">Reference proteome</keyword>
<evidence type="ECO:0000256" key="2">
    <source>
        <dbReference type="ARBA" id="ARBA00001947"/>
    </source>
</evidence>
<dbReference type="Pfam" id="PF01510">
    <property type="entry name" value="Amidase_2"/>
    <property type="match status" value="1"/>
</dbReference>
<dbReference type="Gene3D" id="3.40.80.10">
    <property type="entry name" value="Peptidoglycan recognition protein-like"/>
    <property type="match status" value="1"/>
</dbReference>
<dbReference type="GO" id="GO:0046872">
    <property type="term" value="F:metal ion binding"/>
    <property type="evidence" value="ECO:0007669"/>
    <property type="project" value="UniProtKB-KW"/>
</dbReference>
<dbReference type="GO" id="GO:0009254">
    <property type="term" value="P:peptidoglycan turnover"/>
    <property type="evidence" value="ECO:0007669"/>
    <property type="project" value="TreeGrafter"/>
</dbReference>
<protein>
    <recommendedName>
        <fullName evidence="11">1,6-anhydro-N-acetylmuramyl-L-alanine amidase AmpD</fullName>
        <ecNumber evidence="5">3.5.1.28</ecNumber>
    </recommendedName>
    <alternativeName>
        <fullName evidence="12">N-acetylmuramoyl-L-alanine amidase</fullName>
    </alternativeName>
</protein>
<name>A0A097EP94_9GAMM</name>
<dbReference type="EMBL" id="CP009574">
    <property type="protein sequence ID" value="AIT09387.1"/>
    <property type="molecule type" value="Genomic_DNA"/>
</dbReference>
<evidence type="ECO:0000256" key="5">
    <source>
        <dbReference type="ARBA" id="ARBA00011901"/>
    </source>
</evidence>
<evidence type="ECO:0000313" key="14">
    <source>
        <dbReference type="EMBL" id="AIT09387.1"/>
    </source>
</evidence>
<dbReference type="AlphaFoldDB" id="A0A097EP94"/>
<dbReference type="GO" id="GO:0008745">
    <property type="term" value="F:N-acetylmuramoyl-L-alanine amidase activity"/>
    <property type="evidence" value="ECO:0007669"/>
    <property type="project" value="UniProtKB-EC"/>
</dbReference>
<evidence type="ECO:0000259" key="13">
    <source>
        <dbReference type="SMART" id="SM00644"/>
    </source>
</evidence>
<dbReference type="Proteomes" id="UP000029672">
    <property type="component" value="Chromosome"/>
</dbReference>
<evidence type="ECO:0000256" key="1">
    <source>
        <dbReference type="ARBA" id="ARBA00001561"/>
    </source>
</evidence>
<keyword evidence="9" id="KW-0862">Zinc</keyword>
<dbReference type="SUPFAM" id="SSF55846">
    <property type="entry name" value="N-acetylmuramoyl-L-alanine amidase-like"/>
    <property type="match status" value="1"/>
</dbReference>
<keyword evidence="8" id="KW-0378">Hydrolase</keyword>
<evidence type="ECO:0000256" key="8">
    <source>
        <dbReference type="ARBA" id="ARBA00022801"/>
    </source>
</evidence>
<dbReference type="PANTHER" id="PTHR30417">
    <property type="entry name" value="N-ACETYLMURAMOYL-L-ALANINE AMIDASE AMID"/>
    <property type="match status" value="1"/>
</dbReference>
<keyword evidence="7" id="KW-0479">Metal-binding</keyword>